<feature type="chain" id="PRO_5045060411" evidence="1">
    <location>
        <begin position="31"/>
        <end position="388"/>
    </location>
</feature>
<dbReference type="InterPro" id="IPR006311">
    <property type="entry name" value="TAT_signal"/>
</dbReference>
<dbReference type="EMBL" id="JBFAUK010000004">
    <property type="protein sequence ID" value="MEV5506165.1"/>
    <property type="molecule type" value="Genomic_DNA"/>
</dbReference>
<dbReference type="InterPro" id="IPR001466">
    <property type="entry name" value="Beta-lactam-related"/>
</dbReference>
<organism evidence="3 4">
    <name type="scientific">Streptomyces orinoci</name>
    <name type="common">Streptoverticillium orinoci</name>
    <dbReference type="NCBI Taxonomy" id="67339"/>
    <lineage>
        <taxon>Bacteria</taxon>
        <taxon>Bacillati</taxon>
        <taxon>Actinomycetota</taxon>
        <taxon>Actinomycetes</taxon>
        <taxon>Kitasatosporales</taxon>
        <taxon>Streptomycetaceae</taxon>
        <taxon>Streptomyces</taxon>
    </lineage>
</organism>
<evidence type="ECO:0000259" key="2">
    <source>
        <dbReference type="Pfam" id="PF00144"/>
    </source>
</evidence>
<keyword evidence="4" id="KW-1185">Reference proteome</keyword>
<protein>
    <submittedName>
        <fullName evidence="3">Serine hydrolase domain-containing protein</fullName>
        <ecNumber evidence="3">3.1.1.103</ecNumber>
    </submittedName>
</protein>
<dbReference type="Gene3D" id="3.40.710.10">
    <property type="entry name" value="DD-peptidase/beta-lactamase superfamily"/>
    <property type="match status" value="1"/>
</dbReference>
<reference evidence="3 4" key="1">
    <citation type="submission" date="2024-06" db="EMBL/GenBank/DDBJ databases">
        <title>The Natural Products Discovery Center: Release of the First 8490 Sequenced Strains for Exploring Actinobacteria Biosynthetic Diversity.</title>
        <authorList>
            <person name="Kalkreuter E."/>
            <person name="Kautsar S.A."/>
            <person name="Yang D."/>
            <person name="Bader C.D."/>
            <person name="Teijaro C.N."/>
            <person name="Fluegel L."/>
            <person name="Davis C.M."/>
            <person name="Simpson J.R."/>
            <person name="Lauterbach L."/>
            <person name="Steele A.D."/>
            <person name="Gui C."/>
            <person name="Meng S."/>
            <person name="Li G."/>
            <person name="Viehrig K."/>
            <person name="Ye F."/>
            <person name="Su P."/>
            <person name="Kiefer A.F."/>
            <person name="Nichols A."/>
            <person name="Cepeda A.J."/>
            <person name="Yan W."/>
            <person name="Fan B."/>
            <person name="Jiang Y."/>
            <person name="Adhikari A."/>
            <person name="Zheng C.-J."/>
            <person name="Schuster L."/>
            <person name="Cowan T.M."/>
            <person name="Smanski M.J."/>
            <person name="Chevrette M.G."/>
            <person name="De Carvalho L.P.S."/>
            <person name="Shen B."/>
        </authorList>
    </citation>
    <scope>NUCLEOTIDE SEQUENCE [LARGE SCALE GENOMIC DNA]</scope>
    <source>
        <strain evidence="3 4">NPDC052347</strain>
    </source>
</reference>
<proteinExistence type="predicted"/>
<evidence type="ECO:0000313" key="3">
    <source>
        <dbReference type="EMBL" id="MEV5506165.1"/>
    </source>
</evidence>
<dbReference type="EC" id="3.1.1.103" evidence="3"/>
<dbReference type="Proteomes" id="UP001552594">
    <property type="component" value="Unassembled WGS sequence"/>
</dbReference>
<dbReference type="PANTHER" id="PTHR46825">
    <property type="entry name" value="D-ALANYL-D-ALANINE-CARBOXYPEPTIDASE/ENDOPEPTIDASE AMPH"/>
    <property type="match status" value="1"/>
</dbReference>
<sequence length="388" mass="42437">MAVTRRKSLAVLATAIAVLSVGDMIAPAVASALPSGKDPLRQAIAGLPDDSATGAQVRVGGTKGPHRVVTSGVADLRTKTSVKGDERFRAGSITKSFTASVVLQLVHEKKLRLDGTVQHYLPGLLPASYDKVTVAELLNFTSGLPSADDYGDLRKDRYKTYGHWQLSKSHFNKPMLFKPGTEQHYANIDYNVLALLIEKVTGRSYEQEVRDRVIKPLGLKDTYSPGNGTEIRGRHTKGYQAVKDPRTGRTHLVDVTDWNMSYTWASGDLISTTADLERFMTALFKGRVVPQTELKLMFTVPKVKMHEDGRTDTTNAKDAYYSSGLTRVQIGKNTYVWGKTGGTMGYLSAFGATRDLSRTAVYSVNATDAKSQTPPAILRKITMAAFTE</sequence>
<feature type="signal peptide" evidence="1">
    <location>
        <begin position="1"/>
        <end position="30"/>
    </location>
</feature>
<evidence type="ECO:0000256" key="1">
    <source>
        <dbReference type="SAM" id="SignalP"/>
    </source>
</evidence>
<dbReference type="PANTHER" id="PTHR46825:SF7">
    <property type="entry name" value="D-ALANYL-D-ALANINE CARBOXYPEPTIDASE"/>
    <property type="match status" value="1"/>
</dbReference>
<keyword evidence="1" id="KW-0732">Signal</keyword>
<dbReference type="PROSITE" id="PS51318">
    <property type="entry name" value="TAT"/>
    <property type="match status" value="1"/>
</dbReference>
<comment type="caution">
    <text evidence="3">The sequence shown here is derived from an EMBL/GenBank/DDBJ whole genome shotgun (WGS) entry which is preliminary data.</text>
</comment>
<keyword evidence="3" id="KW-0378">Hydrolase</keyword>
<accession>A0ABV3JTG4</accession>
<feature type="domain" description="Beta-lactamase-related" evidence="2">
    <location>
        <begin position="41"/>
        <end position="369"/>
    </location>
</feature>
<gene>
    <name evidence="3" type="ORF">AB0L16_06765</name>
</gene>
<dbReference type="InterPro" id="IPR050491">
    <property type="entry name" value="AmpC-like"/>
</dbReference>
<dbReference type="SUPFAM" id="SSF56601">
    <property type="entry name" value="beta-lactamase/transpeptidase-like"/>
    <property type="match status" value="1"/>
</dbReference>
<dbReference type="Pfam" id="PF00144">
    <property type="entry name" value="Beta-lactamase"/>
    <property type="match status" value="1"/>
</dbReference>
<name>A0ABV3JTG4_STRON</name>
<dbReference type="GO" id="GO:0016787">
    <property type="term" value="F:hydrolase activity"/>
    <property type="evidence" value="ECO:0007669"/>
    <property type="project" value="UniProtKB-KW"/>
</dbReference>
<evidence type="ECO:0000313" key="4">
    <source>
        <dbReference type="Proteomes" id="UP001552594"/>
    </source>
</evidence>
<dbReference type="InterPro" id="IPR012338">
    <property type="entry name" value="Beta-lactam/transpept-like"/>
</dbReference>
<dbReference type="RefSeq" id="WP_109282624.1">
    <property type="nucleotide sequence ID" value="NZ_JBFAUK010000004.1"/>
</dbReference>